<feature type="transmembrane region" description="Helical" evidence="2">
    <location>
        <begin position="17"/>
        <end position="38"/>
    </location>
</feature>
<dbReference type="EMBL" id="BAABBB010000004">
    <property type="protein sequence ID" value="GAA3521327.1"/>
    <property type="molecule type" value="Genomic_DNA"/>
</dbReference>
<evidence type="ECO:0000256" key="2">
    <source>
        <dbReference type="SAM" id="Phobius"/>
    </source>
</evidence>
<proteinExistence type="predicted"/>
<dbReference type="PANTHER" id="PTHR42736:SF1">
    <property type="entry name" value="PROTEIN-GLUTAMINE GAMMA-GLUTAMYLTRANSFERASE"/>
    <property type="match status" value="1"/>
</dbReference>
<feature type="domain" description="Transglutaminase-like" evidence="3">
    <location>
        <begin position="486"/>
        <end position="556"/>
    </location>
</feature>
<feature type="transmembrane region" description="Helical" evidence="2">
    <location>
        <begin position="625"/>
        <end position="647"/>
    </location>
</feature>
<dbReference type="InterPro" id="IPR021878">
    <property type="entry name" value="TgpA_N"/>
</dbReference>
<feature type="compositionally biased region" description="Basic and acidic residues" evidence="1">
    <location>
        <begin position="312"/>
        <end position="324"/>
    </location>
</feature>
<evidence type="ECO:0000313" key="5">
    <source>
        <dbReference type="Proteomes" id="UP001500301"/>
    </source>
</evidence>
<feature type="region of interest" description="Disordered" evidence="1">
    <location>
        <begin position="309"/>
        <end position="336"/>
    </location>
</feature>
<comment type="caution">
    <text evidence="4">The sequence shown here is derived from an EMBL/GenBank/DDBJ whole genome shotgun (WGS) entry which is preliminary data.</text>
</comment>
<feature type="compositionally biased region" description="Low complexity" evidence="1">
    <location>
        <begin position="580"/>
        <end position="602"/>
    </location>
</feature>
<gene>
    <name evidence="4" type="ORF">GCM10022263_06640</name>
</gene>
<dbReference type="RefSeq" id="WP_218232495.1">
    <property type="nucleotide sequence ID" value="NZ_BAABBB010000004.1"/>
</dbReference>
<feature type="transmembrane region" description="Helical" evidence="2">
    <location>
        <begin position="127"/>
        <end position="145"/>
    </location>
</feature>
<feature type="transmembrane region" description="Helical" evidence="2">
    <location>
        <begin position="44"/>
        <end position="63"/>
    </location>
</feature>
<name>A0ABP6UWB7_9ACTN</name>
<keyword evidence="2" id="KW-1133">Transmembrane helix</keyword>
<dbReference type="Proteomes" id="UP001500301">
    <property type="component" value="Unassembled WGS sequence"/>
</dbReference>
<feature type="region of interest" description="Disordered" evidence="1">
    <location>
        <begin position="569"/>
        <end position="622"/>
    </location>
</feature>
<protein>
    <submittedName>
        <fullName evidence="4">DUF3488 and transglutaminase-like domain-containing protein</fullName>
    </submittedName>
</protein>
<reference evidence="5" key="1">
    <citation type="journal article" date="2019" name="Int. J. Syst. Evol. Microbiol.">
        <title>The Global Catalogue of Microorganisms (GCM) 10K type strain sequencing project: providing services to taxonomists for standard genome sequencing and annotation.</title>
        <authorList>
            <consortium name="The Broad Institute Genomics Platform"/>
            <consortium name="The Broad Institute Genome Sequencing Center for Infectious Disease"/>
            <person name="Wu L."/>
            <person name="Ma J."/>
        </authorList>
    </citation>
    <scope>NUCLEOTIDE SEQUENCE [LARGE SCALE GENOMIC DNA]</scope>
    <source>
        <strain evidence="5">JCM 17460</strain>
    </source>
</reference>
<dbReference type="InterPro" id="IPR052901">
    <property type="entry name" value="Bact_TGase-like"/>
</dbReference>
<keyword evidence="2" id="KW-0472">Membrane</keyword>
<evidence type="ECO:0000313" key="4">
    <source>
        <dbReference type="EMBL" id="GAA3521327.1"/>
    </source>
</evidence>
<dbReference type="SMART" id="SM00460">
    <property type="entry name" value="TGc"/>
    <property type="match status" value="1"/>
</dbReference>
<dbReference type="InterPro" id="IPR002931">
    <property type="entry name" value="Transglutaminase-like"/>
</dbReference>
<evidence type="ECO:0000256" key="1">
    <source>
        <dbReference type="SAM" id="MobiDB-lite"/>
    </source>
</evidence>
<keyword evidence="5" id="KW-1185">Reference proteome</keyword>
<accession>A0ABP6UWB7</accession>
<evidence type="ECO:0000259" key="3">
    <source>
        <dbReference type="SMART" id="SM00460"/>
    </source>
</evidence>
<keyword evidence="2" id="KW-0812">Transmembrane</keyword>
<organism evidence="4 5">
    <name type="scientific">Nocardioides daeguensis</name>
    <dbReference type="NCBI Taxonomy" id="908359"/>
    <lineage>
        <taxon>Bacteria</taxon>
        <taxon>Bacillati</taxon>
        <taxon>Actinomycetota</taxon>
        <taxon>Actinomycetes</taxon>
        <taxon>Propionibacteriales</taxon>
        <taxon>Nocardioidaceae</taxon>
        <taxon>Nocardioides</taxon>
    </lineage>
</organism>
<dbReference type="Pfam" id="PF01841">
    <property type="entry name" value="Transglut_core"/>
    <property type="match status" value="1"/>
</dbReference>
<sequence length="783" mass="83283">MSTGSITDRRGPFGPHLLFGVVAVLTAWAALIAWGGFVDDPGSYLRPLAVLGALLALSGALLRWSGIPRWLTALAQLALTTLFVSQHITGSLLPVGGTAGELWQALETSVRTSRRYAAPIGDQVPPVWPLLVVAGAAVLVLVEILACTLRRVPAAGLALLAAYALPSGVLDDGPDAASFVGAAAGFIVLLHLDSRDHLLRWGRSVGPDQDTLWRGNPLREAMRAGAGRIGVTATALALLVPAVLPTVGVDLLDLGTGSGNGDIRIRKPVADMRRDLERGEDVPLVEVLTDDPAPSYLRISVLNRYTGDEWSSGDRDVARDDRADGQVPLPRGLSDEVPRTTYDYDVSISEDLDSTWLPTQYPVSAIDAPGDWRFDPATMDFLAADGGLDTRGISYTMKSLSLDFGTDRAFFRNSGAGDTSEEVRRLPTTVPPIVRNLAREVSAGGTTDYERALLLQRWFRQDGGFTYDLRQAPKGTGNQTLAGFLARDGRVGYCEQFASAMAVMARVLGIPSRVAVGFLQPDPVGKRRWVYSSHDLHAWPELYFEGSGWVRFEPTPAGRVEDVPPYTRVAVAGGSDDPRGGPTAASSATSGGTGTAGPSAGPNRRPEIERDTGSTTSADEGGLPLPLLIGGGALLLLLVAGIAALGGPSAVRARERRTRLAGTPDDVWREVRATAVDLGLAWPAGRSPREAGAFLLDHLAVPTDRPAERPRTGAEAAPEAADALERLVLAVERSRYARPGSVATLERTSATEDGALVVAALQAGVTPRARRRARWIPLSVWRR</sequence>
<dbReference type="Pfam" id="PF11992">
    <property type="entry name" value="TgpA_N"/>
    <property type="match status" value="1"/>
</dbReference>
<dbReference type="PANTHER" id="PTHR42736">
    <property type="entry name" value="PROTEIN-GLUTAMINE GAMMA-GLUTAMYLTRANSFERASE"/>
    <property type="match status" value="1"/>
</dbReference>